<proteinExistence type="predicted"/>
<keyword evidence="1" id="KW-0472">Membrane</keyword>
<keyword evidence="1" id="KW-1133">Transmembrane helix</keyword>
<feature type="transmembrane region" description="Helical" evidence="1">
    <location>
        <begin position="43"/>
        <end position="64"/>
    </location>
</feature>
<evidence type="ECO:0000313" key="2">
    <source>
        <dbReference type="EMBL" id="MBO1307397.1"/>
    </source>
</evidence>
<evidence type="ECO:0000313" key="3">
    <source>
        <dbReference type="Proteomes" id="UP000664601"/>
    </source>
</evidence>
<sequence>MTEEEFDAAMEHFGDVIEETVEEAADLLDKSLTCAWRFRPVRIVGNTITILTGVGLIASAVPFVENGYDKTAKACLIGGSLVIAGKLVKYAVFRKK</sequence>
<dbReference type="Proteomes" id="UP000664601">
    <property type="component" value="Unassembled WGS sequence"/>
</dbReference>
<organism evidence="2 3">
    <name type="scientific">Candidatus Enterococcus moelleringii</name>
    <dbReference type="NCBI Taxonomy" id="2815325"/>
    <lineage>
        <taxon>Bacteria</taxon>
        <taxon>Bacillati</taxon>
        <taxon>Bacillota</taxon>
        <taxon>Bacilli</taxon>
        <taxon>Lactobacillales</taxon>
        <taxon>Enterococcaceae</taxon>
        <taxon>Enterococcus</taxon>
    </lineage>
</organism>
<comment type="caution">
    <text evidence="2">The sequence shown here is derived from an EMBL/GenBank/DDBJ whole genome shotgun (WGS) entry which is preliminary data.</text>
</comment>
<name>A0ABS3LCN7_9ENTE</name>
<gene>
    <name evidence="2" type="ORF">JZO70_14565</name>
</gene>
<evidence type="ECO:0008006" key="4">
    <source>
        <dbReference type="Google" id="ProtNLM"/>
    </source>
</evidence>
<protein>
    <recommendedName>
        <fullName evidence="4">Transmembrane protein</fullName>
    </recommendedName>
</protein>
<dbReference type="RefSeq" id="WP_207674371.1">
    <property type="nucleotide sequence ID" value="NZ_JAFREM010000023.1"/>
</dbReference>
<keyword evidence="3" id="KW-1185">Reference proteome</keyword>
<keyword evidence="1" id="KW-0812">Transmembrane</keyword>
<evidence type="ECO:0000256" key="1">
    <source>
        <dbReference type="SAM" id="Phobius"/>
    </source>
</evidence>
<feature type="transmembrane region" description="Helical" evidence="1">
    <location>
        <begin position="76"/>
        <end position="93"/>
    </location>
</feature>
<reference evidence="2 3" key="1">
    <citation type="submission" date="2021-03" db="EMBL/GenBank/DDBJ databases">
        <title>Enterococcal diversity collection.</title>
        <authorList>
            <person name="Gilmore M.S."/>
            <person name="Schwartzman J."/>
            <person name="Van Tyne D."/>
            <person name="Martin M."/>
            <person name="Earl A.M."/>
            <person name="Manson A.L."/>
            <person name="Straub T."/>
            <person name="Salamzade R."/>
            <person name="Saavedra J."/>
            <person name="Lebreton F."/>
            <person name="Prichula J."/>
            <person name="Schaufler K."/>
            <person name="Gaca A."/>
            <person name="Sgardioli B."/>
            <person name="Wagenaar J."/>
            <person name="Strong T."/>
        </authorList>
    </citation>
    <scope>NUCLEOTIDE SEQUENCE [LARGE SCALE GENOMIC DNA]</scope>
    <source>
        <strain evidence="2 3">669A</strain>
    </source>
</reference>
<accession>A0ABS3LCN7</accession>
<dbReference type="EMBL" id="JAFREM010000023">
    <property type="protein sequence ID" value="MBO1307397.1"/>
    <property type="molecule type" value="Genomic_DNA"/>
</dbReference>